<comment type="similarity">
    <text evidence="1">Belongs to the NipSnap family.</text>
</comment>
<dbReference type="PANTHER" id="PTHR21017">
    <property type="entry name" value="NIPSNAP-RELATED"/>
    <property type="match status" value="1"/>
</dbReference>
<dbReference type="InterPro" id="IPR051557">
    <property type="entry name" value="NipSnap_domain"/>
</dbReference>
<dbReference type="EMBL" id="QOQD01000009">
    <property type="protein sequence ID" value="RCL73155.1"/>
    <property type="molecule type" value="Genomic_DNA"/>
</dbReference>
<dbReference type="InterPro" id="IPR012577">
    <property type="entry name" value="NIPSNAP"/>
</dbReference>
<dbReference type="Pfam" id="PF07978">
    <property type="entry name" value="NIPSNAP"/>
    <property type="match status" value="1"/>
</dbReference>
<reference evidence="3 4" key="1">
    <citation type="journal article" date="2018" name="Microbiome">
        <title>Fine metagenomic profile of the Mediterranean stratified and mixed water columns revealed by assembly and recruitment.</title>
        <authorList>
            <person name="Haro-Moreno J.M."/>
            <person name="Lopez-Perez M."/>
            <person name="De La Torre J.R."/>
            <person name="Picazo A."/>
            <person name="Camacho A."/>
            <person name="Rodriguez-Valera F."/>
        </authorList>
    </citation>
    <scope>NUCLEOTIDE SEQUENCE [LARGE SCALE GENOMIC DNA]</scope>
    <source>
        <strain evidence="3">MED-G57</strain>
    </source>
</reference>
<organism evidence="3 4">
    <name type="scientific">PS1 clade bacterium</name>
    <dbReference type="NCBI Taxonomy" id="2175152"/>
    <lineage>
        <taxon>Bacteria</taxon>
        <taxon>Pseudomonadati</taxon>
        <taxon>Pseudomonadota</taxon>
        <taxon>Alphaproteobacteria</taxon>
        <taxon>PS1 clade</taxon>
    </lineage>
</organism>
<dbReference type="Proteomes" id="UP000253570">
    <property type="component" value="Unassembled WGS sequence"/>
</dbReference>
<dbReference type="SUPFAM" id="SSF54909">
    <property type="entry name" value="Dimeric alpha+beta barrel"/>
    <property type="match status" value="1"/>
</dbReference>
<feature type="domain" description="NIPSNAP" evidence="2">
    <location>
        <begin position="3"/>
        <end position="102"/>
    </location>
</feature>
<evidence type="ECO:0000256" key="1">
    <source>
        <dbReference type="ARBA" id="ARBA00005291"/>
    </source>
</evidence>
<accession>A0A368DPM1</accession>
<proteinExistence type="inferred from homology"/>
<dbReference type="PANTHER" id="PTHR21017:SF17">
    <property type="entry name" value="PROTEIN NIPSNAP"/>
    <property type="match status" value="1"/>
</dbReference>
<evidence type="ECO:0000313" key="3">
    <source>
        <dbReference type="EMBL" id="RCL73155.1"/>
    </source>
</evidence>
<dbReference type="Gene3D" id="3.30.70.100">
    <property type="match status" value="1"/>
</dbReference>
<gene>
    <name evidence="3" type="ORF">DBW71_04220</name>
</gene>
<dbReference type="AlphaFoldDB" id="A0A368DPM1"/>
<protein>
    <submittedName>
        <fullName evidence="3">NIPSNAP family protein</fullName>
    </submittedName>
</protein>
<sequence>MIYNIRTYNCVPRMLNKYLEIFENYAMPVNNKHGFKLIGYFISDIGPQNQIVHIWEYKDLNEFNAMKKKRAADPAWSDFRDRTAGMVADQEDKIMTGTSFSPLK</sequence>
<dbReference type="InterPro" id="IPR011008">
    <property type="entry name" value="Dimeric_a/b-barrel"/>
</dbReference>
<evidence type="ECO:0000313" key="4">
    <source>
        <dbReference type="Proteomes" id="UP000253570"/>
    </source>
</evidence>
<evidence type="ECO:0000259" key="2">
    <source>
        <dbReference type="Pfam" id="PF07978"/>
    </source>
</evidence>
<name>A0A368DPM1_9PROT</name>
<comment type="caution">
    <text evidence="3">The sequence shown here is derived from an EMBL/GenBank/DDBJ whole genome shotgun (WGS) entry which is preliminary data.</text>
</comment>